<evidence type="ECO:0000259" key="1">
    <source>
        <dbReference type="Pfam" id="PF07727"/>
    </source>
</evidence>
<gene>
    <name evidence="2" type="ORF">Tci_623627</name>
</gene>
<reference evidence="2" key="1">
    <citation type="journal article" date="2019" name="Sci. Rep.">
        <title>Draft genome of Tanacetum cinerariifolium, the natural source of mosquito coil.</title>
        <authorList>
            <person name="Yamashiro T."/>
            <person name="Shiraishi A."/>
            <person name="Satake H."/>
            <person name="Nakayama K."/>
        </authorList>
    </citation>
    <scope>NUCLEOTIDE SEQUENCE</scope>
</reference>
<dbReference type="AlphaFoldDB" id="A0A699JRX7"/>
<name>A0A699JRX7_TANCI</name>
<dbReference type="PANTHER" id="PTHR11439:SF496">
    <property type="entry name" value="RNA-DIRECTED DNA POLYMERASE"/>
    <property type="match status" value="1"/>
</dbReference>
<dbReference type="Pfam" id="PF07727">
    <property type="entry name" value="RVT_2"/>
    <property type="match status" value="2"/>
</dbReference>
<feature type="domain" description="Reverse transcriptase Ty1/copia-type" evidence="1">
    <location>
        <begin position="56"/>
        <end position="142"/>
    </location>
</feature>
<comment type="caution">
    <text evidence="2">The sequence shown here is derived from an EMBL/GenBank/DDBJ whole genome shotgun (WGS) entry which is preliminary data.</text>
</comment>
<dbReference type="InterPro" id="IPR043502">
    <property type="entry name" value="DNA/RNA_pol_sf"/>
</dbReference>
<dbReference type="PANTHER" id="PTHR11439">
    <property type="entry name" value="GAG-POL-RELATED RETROTRANSPOSON"/>
    <property type="match status" value="1"/>
</dbReference>
<dbReference type="SUPFAM" id="SSF56672">
    <property type="entry name" value="DNA/RNA polymerases"/>
    <property type="match status" value="1"/>
</dbReference>
<feature type="non-terminal residue" evidence="2">
    <location>
        <position position="1"/>
    </location>
</feature>
<accession>A0A699JRX7</accession>
<dbReference type="CDD" id="cd09272">
    <property type="entry name" value="RNase_HI_RT_Ty1"/>
    <property type="match status" value="1"/>
</dbReference>
<dbReference type="InterPro" id="IPR013103">
    <property type="entry name" value="RVT_2"/>
</dbReference>
<sequence>TYGIDYEETFSPVADIRAIRILIAIAVYYDYEIWEMDVKTAFLNGRLDEDIYMEGGSDVVFLILYVDDILIMGNNIPRLKEVKDYLGNCFSMKDLGEAAYILGIKIYRDRSRRLIGLSQSAYIDKILKKYNMHNSKKGYLPIKVKHDLSNELCALTPEEVAYMKKVPYASAVGCTRPNVAFAQNLANTKLDVTSFCDASWQCDKDDTKSQTCYIFVVNGGAVDRKSKKQTTIAMHSAQAEYVAASKAVMEAVWMRKFVGDLGVMPSINKPINMYCDNSAAIIFANEPGIMKGARHFLRRYHYVREQVETGEIKLIKVHTDDNLADPFTTAFPRGMVIDHAKGIRLQLASSFMHTCD</sequence>
<evidence type="ECO:0000313" key="2">
    <source>
        <dbReference type="EMBL" id="GFA51655.1"/>
    </source>
</evidence>
<organism evidence="2">
    <name type="scientific">Tanacetum cinerariifolium</name>
    <name type="common">Dalmatian daisy</name>
    <name type="synonym">Chrysanthemum cinerariifolium</name>
    <dbReference type="NCBI Taxonomy" id="118510"/>
    <lineage>
        <taxon>Eukaryota</taxon>
        <taxon>Viridiplantae</taxon>
        <taxon>Streptophyta</taxon>
        <taxon>Embryophyta</taxon>
        <taxon>Tracheophyta</taxon>
        <taxon>Spermatophyta</taxon>
        <taxon>Magnoliopsida</taxon>
        <taxon>eudicotyledons</taxon>
        <taxon>Gunneridae</taxon>
        <taxon>Pentapetalae</taxon>
        <taxon>asterids</taxon>
        <taxon>campanulids</taxon>
        <taxon>Asterales</taxon>
        <taxon>Asteraceae</taxon>
        <taxon>Asteroideae</taxon>
        <taxon>Anthemideae</taxon>
        <taxon>Anthemidinae</taxon>
        <taxon>Tanacetum</taxon>
    </lineage>
</organism>
<dbReference type="EMBL" id="BKCJ010437819">
    <property type="protein sequence ID" value="GFA51655.1"/>
    <property type="molecule type" value="Genomic_DNA"/>
</dbReference>
<protein>
    <recommendedName>
        <fullName evidence="1">Reverse transcriptase Ty1/copia-type domain-containing protein</fullName>
    </recommendedName>
</protein>
<proteinExistence type="predicted"/>
<feature type="domain" description="Reverse transcriptase Ty1/copia-type" evidence="1">
    <location>
        <begin position="3"/>
        <end position="54"/>
    </location>
</feature>